<dbReference type="RefSeq" id="WP_354637530.1">
    <property type="nucleotide sequence ID" value="NZ_CP159872.1"/>
</dbReference>
<keyword evidence="1" id="KW-0812">Transmembrane</keyword>
<evidence type="ECO:0000313" key="2">
    <source>
        <dbReference type="EMBL" id="XCM77823.1"/>
    </source>
</evidence>
<dbReference type="KEGG" id="kcm:ABWK59_02180"/>
<organism evidence="2">
    <name type="scientific">Kitasatospora camelliae</name>
    <dbReference type="NCBI Taxonomy" id="3156397"/>
    <lineage>
        <taxon>Bacteria</taxon>
        <taxon>Bacillati</taxon>
        <taxon>Actinomycetota</taxon>
        <taxon>Actinomycetes</taxon>
        <taxon>Kitasatosporales</taxon>
        <taxon>Streptomycetaceae</taxon>
        <taxon>Kitasatospora</taxon>
    </lineage>
</organism>
<evidence type="ECO:0000256" key="1">
    <source>
        <dbReference type="SAM" id="Phobius"/>
    </source>
</evidence>
<gene>
    <name evidence="2" type="ORF">ABWK59_02180</name>
</gene>
<dbReference type="AlphaFoldDB" id="A0AAU8JRQ6"/>
<feature type="transmembrane region" description="Helical" evidence="1">
    <location>
        <begin position="36"/>
        <end position="58"/>
    </location>
</feature>
<sequence>MSHQWKKTLTTLLQGVAVIAALCFLWRGRGSAWSDIALWAGGLGVLHLLISAYAWWFYGESARAVALRAKAEEKKAARSGRLG</sequence>
<reference evidence="2" key="1">
    <citation type="submission" date="2024-06" db="EMBL/GenBank/DDBJ databases">
        <title>The genome sequences of Kitasatospora sp. strain HUAS MG31.</title>
        <authorList>
            <person name="Mo P."/>
        </authorList>
    </citation>
    <scope>NUCLEOTIDE SEQUENCE</scope>
    <source>
        <strain evidence="2">HUAS MG31</strain>
    </source>
</reference>
<protein>
    <submittedName>
        <fullName evidence="2">Uncharacterized protein</fullName>
    </submittedName>
</protein>
<dbReference type="EMBL" id="CP159872">
    <property type="protein sequence ID" value="XCM77823.1"/>
    <property type="molecule type" value="Genomic_DNA"/>
</dbReference>
<keyword evidence="1" id="KW-0472">Membrane</keyword>
<name>A0AAU8JRQ6_9ACTN</name>
<proteinExistence type="predicted"/>
<keyword evidence="1" id="KW-1133">Transmembrane helix</keyword>
<accession>A0AAU8JRQ6</accession>